<evidence type="ECO:0000313" key="2">
    <source>
        <dbReference type="Proteomes" id="UP001055879"/>
    </source>
</evidence>
<protein>
    <submittedName>
        <fullName evidence="1">Uncharacterized protein</fullName>
    </submittedName>
</protein>
<proteinExistence type="predicted"/>
<gene>
    <name evidence="1" type="ORF">L6452_14744</name>
</gene>
<keyword evidence="2" id="KW-1185">Reference proteome</keyword>
<reference evidence="2" key="1">
    <citation type="journal article" date="2022" name="Mol. Ecol. Resour.">
        <title>The genomes of chicory, endive, great burdock and yacon provide insights into Asteraceae palaeo-polyploidization history and plant inulin production.</title>
        <authorList>
            <person name="Fan W."/>
            <person name="Wang S."/>
            <person name="Wang H."/>
            <person name="Wang A."/>
            <person name="Jiang F."/>
            <person name="Liu H."/>
            <person name="Zhao H."/>
            <person name="Xu D."/>
            <person name="Zhang Y."/>
        </authorList>
    </citation>
    <scope>NUCLEOTIDE SEQUENCE [LARGE SCALE GENOMIC DNA]</scope>
    <source>
        <strain evidence="2">cv. Niubang</strain>
    </source>
</reference>
<dbReference type="Proteomes" id="UP001055879">
    <property type="component" value="Linkage Group LG04"/>
</dbReference>
<evidence type="ECO:0000313" key="1">
    <source>
        <dbReference type="EMBL" id="KAI3735252.1"/>
    </source>
</evidence>
<organism evidence="1 2">
    <name type="scientific">Arctium lappa</name>
    <name type="common">Greater burdock</name>
    <name type="synonym">Lappa major</name>
    <dbReference type="NCBI Taxonomy" id="4217"/>
    <lineage>
        <taxon>Eukaryota</taxon>
        <taxon>Viridiplantae</taxon>
        <taxon>Streptophyta</taxon>
        <taxon>Embryophyta</taxon>
        <taxon>Tracheophyta</taxon>
        <taxon>Spermatophyta</taxon>
        <taxon>Magnoliopsida</taxon>
        <taxon>eudicotyledons</taxon>
        <taxon>Gunneridae</taxon>
        <taxon>Pentapetalae</taxon>
        <taxon>asterids</taxon>
        <taxon>campanulids</taxon>
        <taxon>Asterales</taxon>
        <taxon>Asteraceae</taxon>
        <taxon>Carduoideae</taxon>
        <taxon>Cardueae</taxon>
        <taxon>Arctiinae</taxon>
        <taxon>Arctium</taxon>
    </lineage>
</organism>
<comment type="caution">
    <text evidence="1">The sequence shown here is derived from an EMBL/GenBank/DDBJ whole genome shotgun (WGS) entry which is preliminary data.</text>
</comment>
<name>A0ACB9CMD3_ARCLA</name>
<accession>A0ACB9CMD3</accession>
<dbReference type="EMBL" id="CM042050">
    <property type="protein sequence ID" value="KAI3735252.1"/>
    <property type="molecule type" value="Genomic_DNA"/>
</dbReference>
<reference evidence="1 2" key="2">
    <citation type="journal article" date="2022" name="Mol. Ecol. Resour.">
        <title>The genomes of chicory, endive, great burdock and yacon provide insights into Asteraceae paleo-polyploidization history and plant inulin production.</title>
        <authorList>
            <person name="Fan W."/>
            <person name="Wang S."/>
            <person name="Wang H."/>
            <person name="Wang A."/>
            <person name="Jiang F."/>
            <person name="Liu H."/>
            <person name="Zhao H."/>
            <person name="Xu D."/>
            <person name="Zhang Y."/>
        </authorList>
    </citation>
    <scope>NUCLEOTIDE SEQUENCE [LARGE SCALE GENOMIC DNA]</scope>
    <source>
        <strain evidence="2">cv. Niubang</strain>
    </source>
</reference>
<sequence length="71" mass="7997">MYGIQSLYVNRSVYQESLALLDVGDSVPNKEAMEALMKVEKQVIKEAFSLNVALLVSVPKPMSHFLWEVLV</sequence>